<organism evidence="2 3">
    <name type="scientific">Paenibacillus mucilaginosus (strain KNP414)</name>
    <dbReference type="NCBI Taxonomy" id="1036673"/>
    <lineage>
        <taxon>Bacteria</taxon>
        <taxon>Bacillati</taxon>
        <taxon>Bacillota</taxon>
        <taxon>Bacilli</taxon>
        <taxon>Bacillales</taxon>
        <taxon>Paenibacillaceae</taxon>
        <taxon>Paenibacillus</taxon>
    </lineage>
</organism>
<evidence type="ECO:0000313" key="2">
    <source>
        <dbReference type="EMBL" id="AEI39734.1"/>
    </source>
</evidence>
<accession>F8FF34</accession>
<dbReference type="PATRIC" id="fig|1036673.3.peg.1016"/>
<evidence type="ECO:0000313" key="3">
    <source>
        <dbReference type="Proteomes" id="UP000006620"/>
    </source>
</evidence>
<evidence type="ECO:0000256" key="1">
    <source>
        <dbReference type="SAM" id="Phobius"/>
    </source>
</evidence>
<name>F8FF34_PAEMK</name>
<reference evidence="2 3" key="2">
    <citation type="journal article" date="2013" name="Genome Announc.">
        <title>Genome Sequence of Growth-Improving Paenibacillus mucilaginosus Strain KNP414.</title>
        <authorList>
            <person name="Lu J.J."/>
            <person name="Wang J.F."/>
            <person name="Hu X.F."/>
        </authorList>
    </citation>
    <scope>NUCLEOTIDE SEQUENCE [LARGE SCALE GENOMIC DNA]</scope>
    <source>
        <strain evidence="2 3">KNP414</strain>
    </source>
</reference>
<keyword evidence="1" id="KW-0472">Membrane</keyword>
<protein>
    <submittedName>
        <fullName evidence="2">Uncharacterized protein</fullName>
    </submittedName>
</protein>
<dbReference type="AlphaFoldDB" id="F8FF34"/>
<proteinExistence type="predicted"/>
<dbReference type="EMBL" id="CP002869">
    <property type="protein sequence ID" value="AEI39734.1"/>
    <property type="molecule type" value="Genomic_DNA"/>
</dbReference>
<reference evidence="3" key="1">
    <citation type="submission" date="2011-06" db="EMBL/GenBank/DDBJ databases">
        <title>Complete genome sequence of Paenibacillus mucilaginosus KNP414.</title>
        <authorList>
            <person name="Wang J."/>
            <person name="Hu S."/>
            <person name="Hu X."/>
            <person name="Zhang B."/>
            <person name="Dong D."/>
            <person name="Zhang S."/>
            <person name="Zhao K."/>
            <person name="Wu D."/>
        </authorList>
    </citation>
    <scope>NUCLEOTIDE SEQUENCE [LARGE SCALE GENOMIC DNA]</scope>
    <source>
        <strain evidence="3">KNP414</strain>
    </source>
</reference>
<dbReference type="Proteomes" id="UP000006620">
    <property type="component" value="Chromosome"/>
</dbReference>
<keyword evidence="1" id="KW-1133">Transmembrane helix</keyword>
<sequence length="37" mass="4367">MMMFPMIRLHHTKPLIAYGLSIPIVVSLIYLFHIQLE</sequence>
<dbReference type="KEGG" id="pms:KNP414_01167"/>
<dbReference type="HOGENOM" id="CLU_3346716_0_0_9"/>
<gene>
    <name evidence="2" type="ordered locus">KNP414_01167</name>
</gene>
<feature type="transmembrane region" description="Helical" evidence="1">
    <location>
        <begin position="15"/>
        <end position="34"/>
    </location>
</feature>
<keyword evidence="1" id="KW-0812">Transmembrane</keyword>